<organism evidence="1 2">
    <name type="scientific">Cupriavidus yeoncheonensis</name>
    <dbReference type="NCBI Taxonomy" id="1462994"/>
    <lineage>
        <taxon>Bacteria</taxon>
        <taxon>Pseudomonadati</taxon>
        <taxon>Pseudomonadota</taxon>
        <taxon>Betaproteobacteria</taxon>
        <taxon>Burkholderiales</taxon>
        <taxon>Burkholderiaceae</taxon>
        <taxon>Cupriavidus</taxon>
    </lineage>
</organism>
<evidence type="ECO:0000313" key="2">
    <source>
        <dbReference type="Proteomes" id="UP000672934"/>
    </source>
</evidence>
<gene>
    <name evidence="1" type="ORF">LMG31506_06352</name>
</gene>
<reference evidence="1" key="1">
    <citation type="submission" date="2021-03" db="EMBL/GenBank/DDBJ databases">
        <authorList>
            <person name="Peeters C."/>
        </authorList>
    </citation>
    <scope>NUCLEOTIDE SEQUENCE</scope>
    <source>
        <strain evidence="1">LMG 31506</strain>
    </source>
</reference>
<protein>
    <recommendedName>
        <fullName evidence="3">Lipoprotein</fullName>
    </recommendedName>
</protein>
<evidence type="ECO:0000313" key="1">
    <source>
        <dbReference type="EMBL" id="CAG2158400.1"/>
    </source>
</evidence>
<comment type="caution">
    <text evidence="1">The sequence shown here is derived from an EMBL/GenBank/DDBJ whole genome shotgun (WGS) entry which is preliminary data.</text>
</comment>
<evidence type="ECO:0008006" key="3">
    <source>
        <dbReference type="Google" id="ProtNLM"/>
    </source>
</evidence>
<keyword evidence="2" id="KW-1185">Reference proteome</keyword>
<proteinExistence type="predicted"/>
<name>A0A916J2D6_9BURK</name>
<accession>A0A916J2D6</accession>
<dbReference type="EMBL" id="CAJPUY010000046">
    <property type="protein sequence ID" value="CAG2158400.1"/>
    <property type="molecule type" value="Genomic_DNA"/>
</dbReference>
<dbReference type="Proteomes" id="UP000672934">
    <property type="component" value="Unassembled WGS sequence"/>
</dbReference>
<dbReference type="PROSITE" id="PS51257">
    <property type="entry name" value="PROKAR_LIPOPROTEIN"/>
    <property type="match status" value="1"/>
</dbReference>
<sequence>MKTIAPGATLAPIMLGMVVSMTACNQKTPYEQEVQCRKICGEQGKYGTWETTRPRPPGSKAPLPIEYECVCS</sequence>
<dbReference type="AlphaFoldDB" id="A0A916J2D6"/>